<accession>A0A927F1F5</accession>
<dbReference type="Gene3D" id="3.40.30.120">
    <property type="match status" value="1"/>
</dbReference>
<dbReference type="SUPFAM" id="SSF51905">
    <property type="entry name" value="FAD/NAD(P)-binding domain"/>
    <property type="match status" value="1"/>
</dbReference>
<comment type="cofactor">
    <cofactor evidence="1">
        <name>FAD</name>
        <dbReference type="ChEBI" id="CHEBI:57692"/>
    </cofactor>
</comment>
<evidence type="ECO:0000259" key="4">
    <source>
        <dbReference type="Pfam" id="PF01494"/>
    </source>
</evidence>
<keyword evidence="2" id="KW-0285">Flavoprotein</keyword>
<evidence type="ECO:0000256" key="2">
    <source>
        <dbReference type="ARBA" id="ARBA00022630"/>
    </source>
</evidence>
<dbReference type="AlphaFoldDB" id="A0A927F1F5"/>
<sequence>MSPRIPEQPVIVVGAGPTGLTLACELAAAGVPCTVLERRAAPSDGWRSVALYSRTMEALHLRGHAEELAAAGRPVRRMAVGTAPPLDFGALDSPYPYVNVVPQSTTEEVLARRAADLGVTVQRAAEVTELRQDGDGVTLRVRAARREWEERAEYVVGCDGAHSAVRELSGLTLHGHTYAMAPLLADVHLRRPLPRDVLVLPGRGGVVVSVPYADGSYRLAVARHDHGWRPQPATLAELRAALAATLDHDPDPYDARWLARFKVHQRIVDRYRTGRVLLAGDAAHLHSPLGGQGLNLGIQDAVNLGWKLAARVRGWAPDGLLDSYEAERRPEARRVLAATDRATRLATGTTLAERTARAAALAGLRSPRRRRFATQVLAGLRTDGTDGTSRLGPGARLPHCTLPLPGAAPVRADALMRDGRFLLLDLTADGAAATAAEPWGGRVCVVHTGGPCPELPGLGAVLVRPDAHLAWTSARPDPDAVTDALRHHCGPTPLPATSPHLSLQPATEP</sequence>
<keyword evidence="3" id="KW-0274">FAD</keyword>
<dbReference type="EMBL" id="JACXYU010000010">
    <property type="protein sequence ID" value="MBD3933461.1"/>
    <property type="molecule type" value="Genomic_DNA"/>
</dbReference>
<dbReference type="GO" id="GO:0016709">
    <property type="term" value="F:oxidoreductase activity, acting on paired donors, with incorporation or reduction of molecular oxygen, NAD(P)H as one donor, and incorporation of one atom of oxygen"/>
    <property type="evidence" value="ECO:0007669"/>
    <property type="project" value="UniProtKB-ARBA"/>
</dbReference>
<protein>
    <submittedName>
        <fullName evidence="5">FAD-dependent oxidoreductase</fullName>
    </submittedName>
</protein>
<dbReference type="Gene3D" id="3.30.70.2450">
    <property type="match status" value="1"/>
</dbReference>
<keyword evidence="6" id="KW-1185">Reference proteome</keyword>
<dbReference type="InterPro" id="IPR050641">
    <property type="entry name" value="RIFMO-like"/>
</dbReference>
<dbReference type="Pfam" id="PF21274">
    <property type="entry name" value="Rng_hyd_C"/>
    <property type="match status" value="1"/>
</dbReference>
<gene>
    <name evidence="5" type="ORF">IF129_18115</name>
</gene>
<dbReference type="InterPro" id="IPR002938">
    <property type="entry name" value="FAD-bd"/>
</dbReference>
<dbReference type="Pfam" id="PF01494">
    <property type="entry name" value="FAD_binding_3"/>
    <property type="match status" value="1"/>
</dbReference>
<feature type="domain" description="FAD-binding" evidence="4">
    <location>
        <begin position="9"/>
        <end position="338"/>
    </location>
</feature>
<dbReference type="PANTHER" id="PTHR43004:SF19">
    <property type="entry name" value="BINDING MONOOXYGENASE, PUTATIVE (JCVI)-RELATED"/>
    <property type="match status" value="1"/>
</dbReference>
<dbReference type="PROSITE" id="PS51257">
    <property type="entry name" value="PROKAR_LIPOPROTEIN"/>
    <property type="match status" value="1"/>
</dbReference>
<dbReference type="PRINTS" id="PR00420">
    <property type="entry name" value="RNGMNOXGNASE"/>
</dbReference>
<organism evidence="5 6">
    <name type="scientific">Streptomyces chumphonensis</name>
    <dbReference type="NCBI Taxonomy" id="1214925"/>
    <lineage>
        <taxon>Bacteria</taxon>
        <taxon>Bacillati</taxon>
        <taxon>Actinomycetota</taxon>
        <taxon>Actinomycetes</taxon>
        <taxon>Kitasatosporales</taxon>
        <taxon>Streptomycetaceae</taxon>
        <taxon>Streptomyces</taxon>
    </lineage>
</organism>
<comment type="caution">
    <text evidence="5">The sequence shown here is derived from an EMBL/GenBank/DDBJ whole genome shotgun (WGS) entry which is preliminary data.</text>
</comment>
<evidence type="ECO:0000313" key="6">
    <source>
        <dbReference type="Proteomes" id="UP000632289"/>
    </source>
</evidence>
<dbReference type="Proteomes" id="UP000632289">
    <property type="component" value="Unassembled WGS sequence"/>
</dbReference>
<evidence type="ECO:0000313" key="5">
    <source>
        <dbReference type="EMBL" id="MBD3933461.1"/>
    </source>
</evidence>
<proteinExistence type="predicted"/>
<dbReference type="InterPro" id="IPR036188">
    <property type="entry name" value="FAD/NAD-bd_sf"/>
</dbReference>
<dbReference type="Gene3D" id="3.50.50.60">
    <property type="entry name" value="FAD/NAD(P)-binding domain"/>
    <property type="match status" value="1"/>
</dbReference>
<dbReference type="RefSeq" id="WP_191210766.1">
    <property type="nucleotide sequence ID" value="NZ_BAABKL010000012.1"/>
</dbReference>
<name>A0A927F1F5_9ACTN</name>
<reference evidence="5" key="1">
    <citation type="submission" date="2020-09" db="EMBL/GenBank/DDBJ databases">
        <title>Secondary metabolite and genome analysis of marine Streptomyces chumphonensis KK1-2T.</title>
        <authorList>
            <person name="Phongsopitanun W."/>
            <person name="Kanchanasin P."/>
            <person name="Pittayakhajonwut P."/>
            <person name="Suwanborirux K."/>
            <person name="Tanasupawat S."/>
        </authorList>
    </citation>
    <scope>NUCLEOTIDE SEQUENCE</scope>
    <source>
        <strain evidence="5">KK1-2</strain>
    </source>
</reference>
<dbReference type="PANTHER" id="PTHR43004">
    <property type="entry name" value="TRK SYSTEM POTASSIUM UPTAKE PROTEIN"/>
    <property type="match status" value="1"/>
</dbReference>
<evidence type="ECO:0000256" key="1">
    <source>
        <dbReference type="ARBA" id="ARBA00001974"/>
    </source>
</evidence>
<evidence type="ECO:0000256" key="3">
    <source>
        <dbReference type="ARBA" id="ARBA00022827"/>
    </source>
</evidence>
<dbReference type="GO" id="GO:0071949">
    <property type="term" value="F:FAD binding"/>
    <property type="evidence" value="ECO:0007669"/>
    <property type="project" value="InterPro"/>
</dbReference>